<proteinExistence type="inferred from homology"/>
<dbReference type="Pfam" id="PF01219">
    <property type="entry name" value="DAGK_prokar"/>
    <property type="match status" value="1"/>
</dbReference>
<feature type="binding site" evidence="16">
    <location>
        <position position="70"/>
    </location>
    <ligand>
        <name>substrate</name>
    </ligand>
</feature>
<comment type="subcellular location">
    <subcellularLocation>
        <location evidence="1">Cell membrane</location>
        <topology evidence="1">Multi-pass membrane protein</topology>
    </subcellularLocation>
</comment>
<keyword evidence="9 17" id="KW-0067">ATP-binding</keyword>
<keyword evidence="4" id="KW-0444">Lipid biosynthesis</keyword>
<evidence type="ECO:0000256" key="4">
    <source>
        <dbReference type="ARBA" id="ARBA00022516"/>
    </source>
</evidence>
<evidence type="ECO:0000256" key="12">
    <source>
        <dbReference type="ARBA" id="ARBA00023136"/>
    </source>
</evidence>
<evidence type="ECO:0000256" key="17">
    <source>
        <dbReference type="PIRSR" id="PIRSR600829-3"/>
    </source>
</evidence>
<name>A0A0G0VSL3_9BACT</name>
<feature type="binding site" evidence="17">
    <location>
        <position position="17"/>
    </location>
    <ligand>
        <name>ATP</name>
        <dbReference type="ChEBI" id="CHEBI:30616"/>
    </ligand>
</feature>
<sequence>MEKRDGPILHEQKSFGYAIEGIVYSFKKGTHFKIHVIVAVIAIILGIIYSISTFEWLTIILISSAVIAAETINTAIEETCDVLHPEHHPGARLAKHCAAGGVLILSIAAVIIGLIIFLPKIFG</sequence>
<keyword evidence="10 19" id="KW-1133">Transmembrane helix</keyword>
<dbReference type="EMBL" id="LCBC01000013">
    <property type="protein sequence ID" value="KKS03885.1"/>
    <property type="molecule type" value="Genomic_DNA"/>
</dbReference>
<feature type="transmembrane region" description="Helical" evidence="19">
    <location>
        <begin position="34"/>
        <end position="51"/>
    </location>
</feature>
<evidence type="ECO:0000256" key="5">
    <source>
        <dbReference type="ARBA" id="ARBA00022679"/>
    </source>
</evidence>
<evidence type="ECO:0000256" key="11">
    <source>
        <dbReference type="ARBA" id="ARBA00023098"/>
    </source>
</evidence>
<dbReference type="GO" id="GO:0016301">
    <property type="term" value="F:kinase activity"/>
    <property type="evidence" value="ECO:0007669"/>
    <property type="project" value="UniProtKB-KW"/>
</dbReference>
<evidence type="ECO:0000313" key="21">
    <source>
        <dbReference type="Proteomes" id="UP000034493"/>
    </source>
</evidence>
<dbReference type="GO" id="GO:0046872">
    <property type="term" value="F:metal ion binding"/>
    <property type="evidence" value="ECO:0007669"/>
    <property type="project" value="UniProtKB-KW"/>
</dbReference>
<dbReference type="AlphaFoldDB" id="A0A0G0VSL3"/>
<keyword evidence="6 19" id="KW-0812">Transmembrane</keyword>
<evidence type="ECO:0000256" key="19">
    <source>
        <dbReference type="SAM" id="Phobius"/>
    </source>
</evidence>
<comment type="caution">
    <text evidence="20">The sequence shown here is derived from an EMBL/GenBank/DDBJ whole genome shotgun (WGS) entry which is preliminary data.</text>
</comment>
<evidence type="ECO:0000256" key="16">
    <source>
        <dbReference type="PIRSR" id="PIRSR600829-2"/>
    </source>
</evidence>
<evidence type="ECO:0000256" key="1">
    <source>
        <dbReference type="ARBA" id="ARBA00004651"/>
    </source>
</evidence>
<evidence type="ECO:0000256" key="3">
    <source>
        <dbReference type="ARBA" id="ARBA00022475"/>
    </source>
</evidence>
<accession>A0A0G0VSL3</accession>
<dbReference type="Gene3D" id="1.10.287.3610">
    <property type="match status" value="1"/>
</dbReference>
<dbReference type="CDD" id="cd14265">
    <property type="entry name" value="UDPK_IM_like"/>
    <property type="match status" value="1"/>
</dbReference>
<evidence type="ECO:0000256" key="7">
    <source>
        <dbReference type="ARBA" id="ARBA00022741"/>
    </source>
</evidence>
<keyword evidence="3" id="KW-1003">Cell membrane</keyword>
<keyword evidence="18" id="KW-0460">Magnesium</keyword>
<dbReference type="PANTHER" id="PTHR34299">
    <property type="entry name" value="DIACYLGLYCEROL KINASE"/>
    <property type="match status" value="1"/>
</dbReference>
<evidence type="ECO:0000256" key="15">
    <source>
        <dbReference type="PIRSR" id="PIRSR600829-1"/>
    </source>
</evidence>
<evidence type="ECO:0000256" key="18">
    <source>
        <dbReference type="PIRSR" id="PIRSR600829-4"/>
    </source>
</evidence>
<protein>
    <submittedName>
        <fullName evidence="20">Undecaprenol kinase</fullName>
    </submittedName>
</protein>
<keyword evidence="5" id="KW-0808">Transferase</keyword>
<feature type="binding site" evidence="17">
    <location>
        <position position="77"/>
    </location>
    <ligand>
        <name>ATP</name>
        <dbReference type="ChEBI" id="CHEBI:30616"/>
    </ligand>
</feature>
<dbReference type="InterPro" id="IPR000829">
    <property type="entry name" value="DAGK"/>
</dbReference>
<organism evidence="20 21">
    <name type="scientific">Candidatus Curtissbacteria bacterium GW2011_GWA2_41_24</name>
    <dbReference type="NCBI Taxonomy" id="1618411"/>
    <lineage>
        <taxon>Bacteria</taxon>
        <taxon>Candidatus Curtissiibacteriota</taxon>
    </lineage>
</organism>
<dbReference type="InterPro" id="IPR036945">
    <property type="entry name" value="DAGK_sf"/>
</dbReference>
<keyword evidence="14" id="KW-1208">Phospholipid metabolism</keyword>
<reference evidence="20 21" key="1">
    <citation type="journal article" date="2015" name="Nature">
        <title>rRNA introns, odd ribosomes, and small enigmatic genomes across a large radiation of phyla.</title>
        <authorList>
            <person name="Brown C.T."/>
            <person name="Hug L.A."/>
            <person name="Thomas B.C."/>
            <person name="Sharon I."/>
            <person name="Castelle C.J."/>
            <person name="Singh A."/>
            <person name="Wilkins M.J."/>
            <person name="Williams K.H."/>
            <person name="Banfield J.F."/>
        </authorList>
    </citation>
    <scope>NUCLEOTIDE SEQUENCE [LARGE SCALE GENOMIC DNA]</scope>
</reference>
<evidence type="ECO:0000256" key="10">
    <source>
        <dbReference type="ARBA" id="ARBA00022989"/>
    </source>
</evidence>
<feature type="active site" description="Proton acceptor" evidence="15">
    <location>
        <position position="70"/>
    </location>
</feature>
<keyword evidence="13" id="KW-0594">Phospholipid biosynthesis</keyword>
<feature type="transmembrane region" description="Helical" evidence="19">
    <location>
        <begin position="97"/>
        <end position="118"/>
    </location>
</feature>
<evidence type="ECO:0000256" key="8">
    <source>
        <dbReference type="ARBA" id="ARBA00022777"/>
    </source>
</evidence>
<feature type="binding site" evidence="18">
    <location>
        <position position="77"/>
    </location>
    <ligand>
        <name>a divalent metal cation</name>
        <dbReference type="ChEBI" id="CHEBI:60240"/>
    </ligand>
</feature>
<keyword evidence="12 19" id="KW-0472">Membrane</keyword>
<comment type="similarity">
    <text evidence="2">Belongs to the bacterial diacylglycerol kinase family.</text>
</comment>
<dbReference type="InterPro" id="IPR033717">
    <property type="entry name" value="UDPK"/>
</dbReference>
<dbReference type="GO" id="GO:0005886">
    <property type="term" value="C:plasma membrane"/>
    <property type="evidence" value="ECO:0007669"/>
    <property type="project" value="UniProtKB-SubCell"/>
</dbReference>
<comment type="cofactor">
    <cofactor evidence="18">
        <name>Mg(2+)</name>
        <dbReference type="ChEBI" id="CHEBI:18420"/>
    </cofactor>
    <text evidence="18">Mn(2+), Zn(2+), Cd(2+) and Co(2+) support activity to lesser extents.</text>
</comment>
<keyword evidence="18" id="KW-0479">Metal-binding</keyword>
<evidence type="ECO:0000256" key="9">
    <source>
        <dbReference type="ARBA" id="ARBA00022840"/>
    </source>
</evidence>
<keyword evidence="7 17" id="KW-0547">Nucleotide-binding</keyword>
<evidence type="ECO:0000256" key="14">
    <source>
        <dbReference type="ARBA" id="ARBA00023264"/>
    </source>
</evidence>
<keyword evidence="11" id="KW-0443">Lipid metabolism</keyword>
<evidence type="ECO:0000313" key="20">
    <source>
        <dbReference type="EMBL" id="KKS03885.1"/>
    </source>
</evidence>
<feature type="binding site" evidence="17">
    <location>
        <begin position="86"/>
        <end position="88"/>
    </location>
    <ligand>
        <name>ATP</name>
        <dbReference type="ChEBI" id="CHEBI:30616"/>
    </ligand>
</feature>
<keyword evidence="8 20" id="KW-0418">Kinase</keyword>
<evidence type="ECO:0000256" key="2">
    <source>
        <dbReference type="ARBA" id="ARBA00005967"/>
    </source>
</evidence>
<gene>
    <name evidence="20" type="ORF">UU56_C0013G0022</name>
</gene>
<dbReference type="GO" id="GO:0008654">
    <property type="term" value="P:phospholipid biosynthetic process"/>
    <property type="evidence" value="ECO:0007669"/>
    <property type="project" value="UniProtKB-KW"/>
</dbReference>
<evidence type="ECO:0000256" key="6">
    <source>
        <dbReference type="ARBA" id="ARBA00022692"/>
    </source>
</evidence>
<dbReference type="GO" id="GO:0005524">
    <property type="term" value="F:ATP binding"/>
    <property type="evidence" value="ECO:0007669"/>
    <property type="project" value="UniProtKB-KW"/>
</dbReference>
<dbReference type="PANTHER" id="PTHR34299:SF1">
    <property type="entry name" value="DIACYLGLYCEROL KINASE"/>
    <property type="match status" value="1"/>
</dbReference>
<dbReference type="Proteomes" id="UP000034493">
    <property type="component" value="Unassembled WGS sequence"/>
</dbReference>
<evidence type="ECO:0000256" key="13">
    <source>
        <dbReference type="ARBA" id="ARBA00023209"/>
    </source>
</evidence>